<accession>A0A3P6TMF8</accession>
<organism evidence="3 4">
    <name type="scientific">Litomosoides sigmodontis</name>
    <name type="common">Filarial nematode worm</name>
    <dbReference type="NCBI Taxonomy" id="42156"/>
    <lineage>
        <taxon>Eukaryota</taxon>
        <taxon>Metazoa</taxon>
        <taxon>Ecdysozoa</taxon>
        <taxon>Nematoda</taxon>
        <taxon>Chromadorea</taxon>
        <taxon>Rhabditida</taxon>
        <taxon>Spirurina</taxon>
        <taxon>Spiruromorpha</taxon>
        <taxon>Filarioidea</taxon>
        <taxon>Onchocercidae</taxon>
        <taxon>Litomosoides</taxon>
    </lineage>
</organism>
<keyword evidence="4" id="KW-1185">Reference proteome</keyword>
<dbReference type="EMBL" id="UYRX01000330">
    <property type="protein sequence ID" value="VDK80300.1"/>
    <property type="molecule type" value="Genomic_DNA"/>
</dbReference>
<gene>
    <name evidence="3" type="ORF">NLS_LOCUS4851</name>
</gene>
<feature type="chain" id="PRO_5017950291" evidence="2">
    <location>
        <begin position="18"/>
        <end position="123"/>
    </location>
</feature>
<evidence type="ECO:0000256" key="1">
    <source>
        <dbReference type="SAM" id="MobiDB-lite"/>
    </source>
</evidence>
<feature type="region of interest" description="Disordered" evidence="1">
    <location>
        <begin position="81"/>
        <end position="123"/>
    </location>
</feature>
<reference evidence="3 4" key="1">
    <citation type="submission" date="2018-08" db="EMBL/GenBank/DDBJ databases">
        <authorList>
            <person name="Laetsch R D."/>
            <person name="Stevens L."/>
            <person name="Kumar S."/>
            <person name="Blaxter L. M."/>
        </authorList>
    </citation>
    <scope>NUCLEOTIDE SEQUENCE [LARGE SCALE GENOMIC DNA]</scope>
</reference>
<evidence type="ECO:0000313" key="3">
    <source>
        <dbReference type="EMBL" id="VDK80300.1"/>
    </source>
</evidence>
<name>A0A3P6TMF8_LITSI</name>
<dbReference type="Proteomes" id="UP000277928">
    <property type="component" value="Unassembled WGS sequence"/>
</dbReference>
<feature type="compositionally biased region" description="Basic and acidic residues" evidence="1">
    <location>
        <begin position="107"/>
        <end position="117"/>
    </location>
</feature>
<protein>
    <submittedName>
        <fullName evidence="3">Uncharacterized protein</fullName>
    </submittedName>
</protein>
<proteinExistence type="predicted"/>
<evidence type="ECO:0000313" key="4">
    <source>
        <dbReference type="Proteomes" id="UP000277928"/>
    </source>
</evidence>
<evidence type="ECO:0000256" key="2">
    <source>
        <dbReference type="SAM" id="SignalP"/>
    </source>
</evidence>
<feature type="signal peptide" evidence="2">
    <location>
        <begin position="1"/>
        <end position="17"/>
    </location>
</feature>
<sequence>MPLALLRLSACVRFSYATLEPRSGASKGAPEHGWEQERMRRNMRSVVTYLPVMCGRLMQQPVAADYYKTTTHLVDINEFVESSSSSVEKGLQRGGQEDGAQRGVGGSRKETEGEGERGMTAGW</sequence>
<dbReference type="AlphaFoldDB" id="A0A3P6TMF8"/>
<keyword evidence="2" id="KW-0732">Signal</keyword>